<accession>A0A699JLP5</accession>
<dbReference type="EMBL" id="BKCJ010425487">
    <property type="protein sequence ID" value="GFA44629.1"/>
    <property type="molecule type" value="Genomic_DNA"/>
</dbReference>
<sequence>MCAIKASTEQKQKLEETMLELLEDCRQKELYCMHNDVQDLIKSALNSKLLSINLKSQRLDKEKQEVKNIIEQAPKRITRLTNYCKHTQLTNRRTKVLSKYGDEHLSTISEMESDEVIKSSVKNLVPISSESEVTSDIRSEYDVPVNDESSPIFIIFSNPLFDFDDDFCSSDDESFSVEDVPKENFKIYSNPLFDNEIISSKIDPHHFNAESDLIESLLNRDILMIFYHKIDSFLEEFSSELAHIDLVPSKIYKVNFHPEEEIRLIKELFDDPLSGPENKLSNFDHHDDLSFPRPPPEQSDVKIFFHFEPNKGVLTAKVVKVFDSLLLFSSENEDKVFTPGILSYLLVSHRDIATFDFFREPDDDFWRGNSSLGCPDCLDFEDSRARSFVHCPLKFQSFAYGNPIF</sequence>
<name>A0A699JLP5_TANCI</name>
<gene>
    <name evidence="1" type="ORF">Tci_616601</name>
</gene>
<proteinExistence type="predicted"/>
<organism evidence="1">
    <name type="scientific">Tanacetum cinerariifolium</name>
    <name type="common">Dalmatian daisy</name>
    <name type="synonym">Chrysanthemum cinerariifolium</name>
    <dbReference type="NCBI Taxonomy" id="118510"/>
    <lineage>
        <taxon>Eukaryota</taxon>
        <taxon>Viridiplantae</taxon>
        <taxon>Streptophyta</taxon>
        <taxon>Embryophyta</taxon>
        <taxon>Tracheophyta</taxon>
        <taxon>Spermatophyta</taxon>
        <taxon>Magnoliopsida</taxon>
        <taxon>eudicotyledons</taxon>
        <taxon>Gunneridae</taxon>
        <taxon>Pentapetalae</taxon>
        <taxon>asterids</taxon>
        <taxon>campanulids</taxon>
        <taxon>Asterales</taxon>
        <taxon>Asteraceae</taxon>
        <taxon>Asteroideae</taxon>
        <taxon>Anthemideae</taxon>
        <taxon>Anthemidinae</taxon>
        <taxon>Tanacetum</taxon>
    </lineage>
</organism>
<comment type="caution">
    <text evidence="1">The sequence shown here is derived from an EMBL/GenBank/DDBJ whole genome shotgun (WGS) entry which is preliminary data.</text>
</comment>
<protein>
    <recommendedName>
        <fullName evidence="2">Reverse transcriptase domain-containing protein</fullName>
    </recommendedName>
</protein>
<dbReference type="AlphaFoldDB" id="A0A699JLP5"/>
<evidence type="ECO:0008006" key="2">
    <source>
        <dbReference type="Google" id="ProtNLM"/>
    </source>
</evidence>
<evidence type="ECO:0000313" key="1">
    <source>
        <dbReference type="EMBL" id="GFA44629.1"/>
    </source>
</evidence>
<reference evidence="1" key="1">
    <citation type="journal article" date="2019" name="Sci. Rep.">
        <title>Draft genome of Tanacetum cinerariifolium, the natural source of mosquito coil.</title>
        <authorList>
            <person name="Yamashiro T."/>
            <person name="Shiraishi A."/>
            <person name="Satake H."/>
            <person name="Nakayama K."/>
        </authorList>
    </citation>
    <scope>NUCLEOTIDE SEQUENCE</scope>
</reference>